<name>A0ABR5AUJ6_BACBA</name>
<keyword evidence="2" id="KW-1185">Reference proteome</keyword>
<proteinExistence type="predicted"/>
<accession>A0ABR5AUJ6</accession>
<evidence type="ECO:0000313" key="1">
    <source>
        <dbReference type="EMBL" id="KIL78046.1"/>
    </source>
</evidence>
<reference evidence="1 2" key="1">
    <citation type="submission" date="2015-01" db="EMBL/GenBank/DDBJ databases">
        <title>Genome Assembly of Bacillus badius MTCC 1458.</title>
        <authorList>
            <person name="Verma A."/>
            <person name="Khatri I."/>
            <person name="Mual P."/>
            <person name="Subramanian S."/>
            <person name="Krishnamurthi S."/>
        </authorList>
    </citation>
    <scope>NUCLEOTIDE SEQUENCE [LARGE SCALE GENOMIC DNA]</scope>
    <source>
        <strain evidence="1 2">MTCC 1458</strain>
    </source>
</reference>
<sequence length="69" mass="8259">MRSTIEAQIKVQKMFIESAQDLIKQEGAVFAFEHEIKIRKQTIRFLESLLDEMQPYMLVDIPHYEMEEI</sequence>
<comment type="caution">
    <text evidence="1">The sequence shown here is derived from an EMBL/GenBank/DDBJ whole genome shotgun (WGS) entry which is preliminary data.</text>
</comment>
<dbReference type="Proteomes" id="UP000031982">
    <property type="component" value="Unassembled WGS sequence"/>
</dbReference>
<organism evidence="1 2">
    <name type="scientific">Bacillus badius</name>
    <dbReference type="NCBI Taxonomy" id="1455"/>
    <lineage>
        <taxon>Bacteria</taxon>
        <taxon>Bacillati</taxon>
        <taxon>Bacillota</taxon>
        <taxon>Bacilli</taxon>
        <taxon>Bacillales</taxon>
        <taxon>Bacillaceae</taxon>
        <taxon>Pseudobacillus</taxon>
    </lineage>
</organism>
<dbReference type="EMBL" id="JXLP01000011">
    <property type="protein sequence ID" value="KIL78046.1"/>
    <property type="molecule type" value="Genomic_DNA"/>
</dbReference>
<dbReference type="RefSeq" id="WP_041113973.1">
    <property type="nucleotide sequence ID" value="NZ_JARTHD010000065.1"/>
</dbReference>
<protein>
    <submittedName>
        <fullName evidence="1">Uncharacterized protein</fullName>
    </submittedName>
</protein>
<gene>
    <name evidence="1" type="ORF">SD77_1025</name>
</gene>
<evidence type="ECO:0000313" key="2">
    <source>
        <dbReference type="Proteomes" id="UP000031982"/>
    </source>
</evidence>